<dbReference type="InterPro" id="IPR050060">
    <property type="entry name" value="Phosphoglucosamine_mutase"/>
</dbReference>
<dbReference type="Pfam" id="PF02879">
    <property type="entry name" value="PGM_PMM_II"/>
    <property type="match status" value="1"/>
</dbReference>
<evidence type="ECO:0000259" key="11">
    <source>
        <dbReference type="Pfam" id="PF02880"/>
    </source>
</evidence>
<evidence type="ECO:0000313" key="13">
    <source>
        <dbReference type="Proteomes" id="UP001055712"/>
    </source>
</evidence>
<dbReference type="FunFam" id="3.40.120.10:FF:000010">
    <property type="entry name" value="phosphomannomutase/phosphoglucomutase isoform X1"/>
    <property type="match status" value="1"/>
</dbReference>
<comment type="catalytic activity">
    <reaction evidence="7">
        <text>alpha-D-glucose 1,6-bisphosphate + L-seryl-[protein] = O-phospho-L-seryl-[protein] + alpha-D-glucose 6-phosphate</text>
        <dbReference type="Rhea" id="RHEA:68752"/>
        <dbReference type="Rhea" id="RHEA-COMP:9863"/>
        <dbReference type="Rhea" id="RHEA-COMP:11604"/>
        <dbReference type="ChEBI" id="CHEBI:29999"/>
        <dbReference type="ChEBI" id="CHEBI:58225"/>
        <dbReference type="ChEBI" id="CHEBI:58392"/>
        <dbReference type="ChEBI" id="CHEBI:83421"/>
    </reaction>
</comment>
<protein>
    <recommendedName>
        <fullName evidence="4">phosphoglucomutase (alpha-D-glucose-1,6-bisphosphate-dependent)</fullName>
        <ecNumber evidence="4">5.4.2.2</ecNumber>
    </recommendedName>
</protein>
<evidence type="ECO:0000313" key="12">
    <source>
        <dbReference type="EMBL" id="KAI3430898.1"/>
    </source>
</evidence>
<evidence type="ECO:0000256" key="6">
    <source>
        <dbReference type="ARBA" id="ARBA00022553"/>
    </source>
</evidence>
<evidence type="ECO:0000259" key="9">
    <source>
        <dbReference type="Pfam" id="PF02878"/>
    </source>
</evidence>
<dbReference type="PANTHER" id="PTHR42946">
    <property type="entry name" value="PHOSPHOHEXOSE MUTASE"/>
    <property type="match status" value="1"/>
</dbReference>
<evidence type="ECO:0000259" key="10">
    <source>
        <dbReference type="Pfam" id="PF02879"/>
    </source>
</evidence>
<comment type="caution">
    <text evidence="12">The sequence shown here is derived from an EMBL/GenBank/DDBJ whole genome shotgun (WGS) entry which is preliminary data.</text>
</comment>
<dbReference type="GO" id="GO:0004615">
    <property type="term" value="F:phosphomannomutase activity"/>
    <property type="evidence" value="ECO:0007669"/>
    <property type="project" value="TreeGrafter"/>
</dbReference>
<evidence type="ECO:0000256" key="2">
    <source>
        <dbReference type="ARBA" id="ARBA00001946"/>
    </source>
</evidence>
<dbReference type="GO" id="GO:0004614">
    <property type="term" value="F:phosphoglucomutase activity"/>
    <property type="evidence" value="ECO:0007669"/>
    <property type="project" value="UniProtKB-EC"/>
</dbReference>
<evidence type="ECO:0000256" key="8">
    <source>
        <dbReference type="ARBA" id="ARBA00049409"/>
    </source>
</evidence>
<dbReference type="InterPro" id="IPR016055">
    <property type="entry name" value="A-D-PHexomutase_a/b/a-I/II/III"/>
</dbReference>
<dbReference type="InterPro" id="IPR005846">
    <property type="entry name" value="A-D-PHexomutase_a/b/a-III"/>
</dbReference>
<dbReference type="Proteomes" id="UP001055712">
    <property type="component" value="Unassembled WGS sequence"/>
</dbReference>
<keyword evidence="5" id="KW-0313">Glucose metabolism</keyword>
<dbReference type="Gene3D" id="3.40.120.10">
    <property type="entry name" value="Alpha-D-Glucose-1,6-Bisphosphate, subunit A, domain 3"/>
    <property type="match status" value="3"/>
</dbReference>
<feature type="domain" description="Alpha-D-phosphohexomutase alpha/beta/alpha" evidence="11">
    <location>
        <begin position="346"/>
        <end position="459"/>
    </location>
</feature>
<dbReference type="EMBL" id="SIDB01000007">
    <property type="protein sequence ID" value="KAI3430898.1"/>
    <property type="molecule type" value="Genomic_DNA"/>
</dbReference>
<dbReference type="InterPro" id="IPR005845">
    <property type="entry name" value="A-D-PHexomutase_a/b/a-II"/>
</dbReference>
<feature type="domain" description="Alpha-D-phosphohexomutase alpha/beta/alpha" evidence="9">
    <location>
        <begin position="53"/>
        <end position="178"/>
    </location>
</feature>
<reference evidence="12" key="2">
    <citation type="submission" date="2020-11" db="EMBL/GenBank/DDBJ databases">
        <authorList>
            <person name="Cecchin M."/>
            <person name="Marcolungo L."/>
            <person name="Rossato M."/>
            <person name="Girolomoni L."/>
            <person name="Cosentino E."/>
            <person name="Cuine S."/>
            <person name="Li-Beisson Y."/>
            <person name="Delledonne M."/>
            <person name="Ballottari M."/>
        </authorList>
    </citation>
    <scope>NUCLEOTIDE SEQUENCE</scope>
    <source>
        <strain evidence="12">211/11P</strain>
        <tissue evidence="12">Whole cell</tissue>
    </source>
</reference>
<dbReference type="CDD" id="cd03089">
    <property type="entry name" value="PMM_PGM"/>
    <property type="match status" value="1"/>
</dbReference>
<feature type="domain" description="Alpha-D-phosphohexomutase alpha/beta/alpha" evidence="10">
    <location>
        <begin position="254"/>
        <end position="340"/>
    </location>
</feature>
<evidence type="ECO:0000256" key="5">
    <source>
        <dbReference type="ARBA" id="ARBA00022526"/>
    </source>
</evidence>
<dbReference type="Gene3D" id="3.30.310.50">
    <property type="entry name" value="Alpha-D-phosphohexomutase, C-terminal domain"/>
    <property type="match status" value="1"/>
</dbReference>
<comment type="catalytic activity">
    <reaction evidence="1">
        <text>alpha-D-glucose 1-phosphate = alpha-D-glucose 6-phosphate</text>
        <dbReference type="Rhea" id="RHEA:23536"/>
        <dbReference type="ChEBI" id="CHEBI:58225"/>
        <dbReference type="ChEBI" id="CHEBI:58601"/>
        <dbReference type="EC" id="5.4.2.2"/>
    </reaction>
</comment>
<evidence type="ECO:0000256" key="1">
    <source>
        <dbReference type="ARBA" id="ARBA00000443"/>
    </source>
</evidence>
<evidence type="ECO:0000256" key="7">
    <source>
        <dbReference type="ARBA" id="ARBA00049318"/>
    </source>
</evidence>
<evidence type="ECO:0000256" key="3">
    <source>
        <dbReference type="ARBA" id="ARBA00010231"/>
    </source>
</evidence>
<dbReference type="InterPro" id="IPR005844">
    <property type="entry name" value="A-D-PHexomutase_a/b/a-I"/>
</dbReference>
<name>A0A9D4TP76_CHLVU</name>
<dbReference type="InterPro" id="IPR005841">
    <property type="entry name" value="Alpha-D-phosphohexomutase_SF"/>
</dbReference>
<comment type="cofactor">
    <cofactor evidence="2">
        <name>Mg(2+)</name>
        <dbReference type="ChEBI" id="CHEBI:18420"/>
    </cofactor>
</comment>
<dbReference type="Pfam" id="PF02880">
    <property type="entry name" value="PGM_PMM_III"/>
    <property type="match status" value="1"/>
</dbReference>
<keyword evidence="13" id="KW-1185">Reference proteome</keyword>
<comment type="catalytic activity">
    <reaction evidence="8">
        <text>O-phospho-L-seryl-[protein] + alpha-D-glucose 1-phosphate = alpha-D-glucose 1,6-bisphosphate + L-seryl-[protein]</text>
        <dbReference type="Rhea" id="RHEA:68748"/>
        <dbReference type="Rhea" id="RHEA-COMP:9863"/>
        <dbReference type="Rhea" id="RHEA-COMP:11604"/>
        <dbReference type="ChEBI" id="CHEBI:29999"/>
        <dbReference type="ChEBI" id="CHEBI:58392"/>
        <dbReference type="ChEBI" id="CHEBI:58601"/>
        <dbReference type="ChEBI" id="CHEBI:83421"/>
    </reaction>
</comment>
<dbReference type="PANTHER" id="PTHR42946:SF1">
    <property type="entry name" value="PHOSPHOGLUCOMUTASE (ALPHA-D-GLUCOSE-1,6-BISPHOSPHATE-DEPENDENT)"/>
    <property type="match status" value="1"/>
</dbReference>
<dbReference type="SUPFAM" id="SSF53738">
    <property type="entry name" value="Phosphoglucomutase, first 3 domains"/>
    <property type="match status" value="3"/>
</dbReference>
<proteinExistence type="inferred from homology"/>
<dbReference type="Pfam" id="PF02878">
    <property type="entry name" value="PGM_PMM_I"/>
    <property type="match status" value="1"/>
</dbReference>
<gene>
    <name evidence="12" type="ORF">D9Q98_009307</name>
</gene>
<keyword evidence="6" id="KW-0597">Phosphoprotein</keyword>
<sequence length="581" mass="62663">MASREPRGRPVLRRVTQITALSPHVAAAAVAETPAKTPAADPDALKAYQRVQNGSDVRGIALDTNPDEPVTLTPAMMYFLGAAFAEWLSAKRDQPIGSLRVSIGRDPRLSSPLMAASIATGLTSAGVSVARFGPCTTPAMFMSCILPEHKYDGAIMITASHLPVNRNGAKFYTCEGGLDKADIGALVKRAAELATEAGQLPADRFNDHAFVVTAALQASDELVQWVEFLPVYATYLRELMKAAIAHPDNRDAPLTGFKIVVNPGNGGGAFIADQVLGPLGADVSASIHLEPDGSFPNHTPNPEDKKAVAATTKAVLAAGADLGIMLDTDVDRSGVVDAAGNGINRNRYIALMSAITLRENPGETIVTDSCTSNGLATFITQLGGKHFRFKKGYKNIINKGIELNDSGVPCPLMMETSGHGAMRENYFLDDGAYGALKIVIEMVRRRLQGEPDISDLLKDLRDPVEAMEIRVAIKASDARAEGDKVTAAFKEWVDAGCAGASHWQLEKENYEGWRLRVTEEGDKEGWILLRPSLHDPDIVLNVESEHKGGMRTILEHILEFFKEHPEFEVSTAKVEEYVAAR</sequence>
<keyword evidence="5" id="KW-0119">Carbohydrate metabolism</keyword>
<dbReference type="PRINTS" id="PR00509">
    <property type="entry name" value="PGMPMM"/>
</dbReference>
<organism evidence="12 13">
    <name type="scientific">Chlorella vulgaris</name>
    <name type="common">Green alga</name>
    <dbReference type="NCBI Taxonomy" id="3077"/>
    <lineage>
        <taxon>Eukaryota</taxon>
        <taxon>Viridiplantae</taxon>
        <taxon>Chlorophyta</taxon>
        <taxon>core chlorophytes</taxon>
        <taxon>Trebouxiophyceae</taxon>
        <taxon>Chlorellales</taxon>
        <taxon>Chlorellaceae</taxon>
        <taxon>Chlorella clade</taxon>
        <taxon>Chlorella</taxon>
    </lineage>
</organism>
<dbReference type="OrthoDB" id="1743979at2759"/>
<comment type="similarity">
    <text evidence="3">Belongs to the phosphohexose mutase family.</text>
</comment>
<dbReference type="EC" id="5.4.2.2" evidence="4"/>
<dbReference type="GO" id="GO:0006006">
    <property type="term" value="P:glucose metabolic process"/>
    <property type="evidence" value="ECO:0007669"/>
    <property type="project" value="UniProtKB-KW"/>
</dbReference>
<dbReference type="AlphaFoldDB" id="A0A9D4TP76"/>
<evidence type="ECO:0000256" key="4">
    <source>
        <dbReference type="ARBA" id="ARBA00012728"/>
    </source>
</evidence>
<reference evidence="12" key="1">
    <citation type="journal article" date="2019" name="Plant J.">
        <title>Chlorella vulgaris genome assembly and annotation reveals the molecular basis for metabolic acclimation to high light conditions.</title>
        <authorList>
            <person name="Cecchin M."/>
            <person name="Marcolungo L."/>
            <person name="Rossato M."/>
            <person name="Girolomoni L."/>
            <person name="Cosentino E."/>
            <person name="Cuine S."/>
            <person name="Li-Beisson Y."/>
            <person name="Delledonne M."/>
            <person name="Ballottari M."/>
        </authorList>
    </citation>
    <scope>NUCLEOTIDE SEQUENCE</scope>
    <source>
        <strain evidence="12">211/11P</strain>
    </source>
</reference>
<accession>A0A9D4TP76</accession>